<keyword evidence="11" id="KW-1185">Reference proteome</keyword>
<evidence type="ECO:0000256" key="2">
    <source>
        <dbReference type="ARBA" id="ARBA00004370"/>
    </source>
</evidence>
<keyword evidence="5" id="KW-0732">Signal</keyword>
<keyword evidence="8 9" id="KW-0998">Cell outer membrane</keyword>
<dbReference type="PANTHER" id="PTHR34933:SF3">
    <property type="entry name" value="FLAGELLAR L-RING PROTEIN"/>
    <property type="match status" value="1"/>
</dbReference>
<dbReference type="Pfam" id="PF02107">
    <property type="entry name" value="FlgH"/>
    <property type="match status" value="1"/>
</dbReference>
<dbReference type="InterPro" id="IPR000527">
    <property type="entry name" value="Flag_Lring"/>
</dbReference>
<reference evidence="10 11" key="1">
    <citation type="submission" date="2023-02" db="EMBL/GenBank/DDBJ databases">
        <title>Bacterial whole genome sequence for Curvibacter sp. HBC28.</title>
        <authorList>
            <person name="Le V."/>
            <person name="Ko S.-R."/>
            <person name="Ahn C.-Y."/>
            <person name="Oh H.-M."/>
        </authorList>
    </citation>
    <scope>NUCLEOTIDE SEQUENCE [LARGE SCALE GENOMIC DNA]</scope>
    <source>
        <strain evidence="10 11">HBC28</strain>
    </source>
</reference>
<evidence type="ECO:0000256" key="4">
    <source>
        <dbReference type="ARBA" id="ARBA00011439"/>
    </source>
</evidence>
<dbReference type="RefSeq" id="WP_273928410.1">
    <property type="nucleotide sequence ID" value="NZ_JAQSIN010000006.1"/>
</dbReference>
<keyword evidence="10" id="KW-0966">Cell projection</keyword>
<dbReference type="HAMAP" id="MF_00415">
    <property type="entry name" value="FlgH"/>
    <property type="match status" value="1"/>
</dbReference>
<organism evidence="10 11">
    <name type="scientific">Curvibacter microcysteis</name>
    <dbReference type="NCBI Taxonomy" id="3026419"/>
    <lineage>
        <taxon>Bacteria</taxon>
        <taxon>Pseudomonadati</taxon>
        <taxon>Pseudomonadota</taxon>
        <taxon>Betaproteobacteria</taxon>
        <taxon>Burkholderiales</taxon>
        <taxon>Comamonadaceae</taxon>
        <taxon>Curvibacter</taxon>
    </lineage>
</organism>
<keyword evidence="7 9" id="KW-0975">Bacterial flagellum</keyword>
<evidence type="ECO:0000313" key="10">
    <source>
        <dbReference type="EMBL" id="MDD0816550.1"/>
    </source>
</evidence>
<dbReference type="Proteomes" id="UP001528672">
    <property type="component" value="Unassembled WGS sequence"/>
</dbReference>
<name>A0ABT5MJJ9_9BURK</name>
<comment type="subunit">
    <text evidence="4 9">The basal body constitutes a major portion of the flagellar organelle and consists of four rings (L,P,S, and M) mounted on a central rod.</text>
</comment>
<evidence type="ECO:0000256" key="5">
    <source>
        <dbReference type="ARBA" id="ARBA00022729"/>
    </source>
</evidence>
<evidence type="ECO:0000256" key="1">
    <source>
        <dbReference type="ARBA" id="ARBA00002591"/>
    </source>
</evidence>
<proteinExistence type="inferred from homology"/>
<comment type="caution">
    <text evidence="10">The sequence shown here is derived from an EMBL/GenBank/DDBJ whole genome shotgun (WGS) entry which is preliminary data.</text>
</comment>
<evidence type="ECO:0000256" key="7">
    <source>
        <dbReference type="ARBA" id="ARBA00023143"/>
    </source>
</evidence>
<evidence type="ECO:0000256" key="6">
    <source>
        <dbReference type="ARBA" id="ARBA00023136"/>
    </source>
</evidence>
<evidence type="ECO:0000256" key="9">
    <source>
        <dbReference type="HAMAP-Rule" id="MF_00415"/>
    </source>
</evidence>
<comment type="subcellular location">
    <subcellularLocation>
        <location evidence="9">Cell outer membrane</location>
    </subcellularLocation>
    <subcellularLocation>
        <location evidence="9">Bacterial flagellum basal body</location>
    </subcellularLocation>
    <subcellularLocation>
        <location evidence="2">Membrane</location>
    </subcellularLocation>
</comment>
<keyword evidence="6 9" id="KW-0472">Membrane</keyword>
<gene>
    <name evidence="9" type="primary">flgH</name>
    <name evidence="10" type="ORF">PSQ39_18065</name>
</gene>
<comment type="similarity">
    <text evidence="3 9">Belongs to the FlgH family.</text>
</comment>
<evidence type="ECO:0000256" key="8">
    <source>
        <dbReference type="ARBA" id="ARBA00023237"/>
    </source>
</evidence>
<accession>A0ABT5MJJ9</accession>
<dbReference type="EMBL" id="JAQSIO010000008">
    <property type="protein sequence ID" value="MDD0816550.1"/>
    <property type="molecule type" value="Genomic_DNA"/>
</dbReference>
<evidence type="ECO:0000256" key="3">
    <source>
        <dbReference type="ARBA" id="ARBA00006929"/>
    </source>
</evidence>
<dbReference type="PRINTS" id="PR01008">
    <property type="entry name" value="FLGLRINGFLGH"/>
</dbReference>
<evidence type="ECO:0000313" key="11">
    <source>
        <dbReference type="Proteomes" id="UP001528672"/>
    </source>
</evidence>
<protein>
    <recommendedName>
        <fullName evidence="9">Flagellar L-ring protein</fullName>
    </recommendedName>
    <alternativeName>
        <fullName evidence="9">Basal body L-ring protein</fullName>
    </alternativeName>
</protein>
<keyword evidence="10" id="KW-0969">Cilium</keyword>
<dbReference type="PANTHER" id="PTHR34933">
    <property type="entry name" value="FLAGELLAR L-RING PROTEIN"/>
    <property type="match status" value="1"/>
</dbReference>
<sequence length="240" mass="25295">MNRSNAPQRTALPHRPRWLWLATGGLALLCSACETLAPAPKVDMPPTTPPDLPPISSTAPAAGGSLFRTSTYRPAFEDRRARMVGDVVTIQIVENVSASTKTSTATDRTTSLSSSITAFPFLNSTLTDKAKLGAGTANTFSGKGDVSAVNTFTGSITATVIEVLPNGHLMVTGEKQIGLNQTVDVMKFSGTIDPRSLQPGSIVASTQVANVRIQSRGRGGADEAQTIGWLSRFFSTLSPF</sequence>
<comment type="function">
    <text evidence="1 9">Assembles around the rod to form the L-ring and probably protects the motor/basal body from shearing forces during rotation.</text>
</comment>
<keyword evidence="10" id="KW-0282">Flagellum</keyword>